<dbReference type="Pfam" id="PF20797">
    <property type="entry name" value="HepT-like_2"/>
    <property type="match status" value="1"/>
</dbReference>
<accession>A0ABZ2YC32</accession>
<dbReference type="RefSeq" id="WP_369018002.1">
    <property type="nucleotide sequence ID" value="NZ_CP121689.1"/>
</dbReference>
<name>A0ABZ2YC32_9BACT</name>
<sequence>MEEGKFAILKSELMNQWNEIVKIYKRIEERKRKRGIHALESLAYQLHNLYCAYEDLFKIVAGFFENNIEEPSTYHTELPKRMKMEIEGVRPALISEESFKLLNSLRGFRHFFRHAYSYELDERKVSLVLEDALKLKETFKPELENFLSKLQ</sequence>
<evidence type="ECO:0000259" key="1">
    <source>
        <dbReference type="Pfam" id="PF20797"/>
    </source>
</evidence>
<reference evidence="2 3" key="1">
    <citation type="submission" date="2023-03" db="EMBL/GenBank/DDBJ databases">
        <title>Novel Species.</title>
        <authorList>
            <person name="Ma S."/>
        </authorList>
    </citation>
    <scope>NUCLEOTIDE SEQUENCE [LARGE SCALE GENOMIC DNA]</scope>
    <source>
        <strain evidence="2 3">B11</strain>
    </source>
</reference>
<organism evidence="2 3">
    <name type="scientific">Thermatribacter velox</name>
    <dbReference type="NCBI Taxonomy" id="3039681"/>
    <lineage>
        <taxon>Bacteria</taxon>
        <taxon>Pseudomonadati</taxon>
        <taxon>Atribacterota</taxon>
        <taxon>Atribacteria</taxon>
        <taxon>Atribacterales</taxon>
        <taxon>Thermatribacteraceae</taxon>
        <taxon>Thermatribacter</taxon>
    </lineage>
</organism>
<proteinExistence type="predicted"/>
<dbReference type="EMBL" id="CP121689">
    <property type="protein sequence ID" value="WZL75853.1"/>
    <property type="molecule type" value="Genomic_DNA"/>
</dbReference>
<gene>
    <name evidence="2" type="ORF">QBE54_09730</name>
</gene>
<dbReference type="Proteomes" id="UP001461341">
    <property type="component" value="Chromosome"/>
</dbReference>
<feature type="domain" description="HepT-like" evidence="1">
    <location>
        <begin position="42"/>
        <end position="149"/>
    </location>
</feature>
<dbReference type="InterPro" id="IPR048769">
    <property type="entry name" value="HepT-like_dom"/>
</dbReference>
<evidence type="ECO:0000313" key="3">
    <source>
        <dbReference type="Proteomes" id="UP001461341"/>
    </source>
</evidence>
<evidence type="ECO:0000313" key="2">
    <source>
        <dbReference type="EMBL" id="WZL75853.1"/>
    </source>
</evidence>
<protein>
    <recommendedName>
        <fullName evidence="1">HepT-like domain-containing protein</fullName>
    </recommendedName>
</protein>
<keyword evidence="3" id="KW-1185">Reference proteome</keyword>